<proteinExistence type="predicted"/>
<dbReference type="PIRSF" id="PIRSF017393">
    <property type="entry name" value="MTase_SAV2177"/>
    <property type="match status" value="1"/>
</dbReference>
<dbReference type="Pfam" id="PF04672">
    <property type="entry name" value="Methyltransf_19"/>
    <property type="match status" value="1"/>
</dbReference>
<evidence type="ECO:0008006" key="4">
    <source>
        <dbReference type="Google" id="ProtNLM"/>
    </source>
</evidence>
<dbReference type="AlphaFoldDB" id="A0A840QDU7"/>
<accession>A0A840QDU7</accession>
<name>A0A840QDU7_9PSEU</name>
<dbReference type="Gene3D" id="3.40.50.150">
    <property type="entry name" value="Vaccinia Virus protein VP39"/>
    <property type="match status" value="1"/>
</dbReference>
<evidence type="ECO:0000313" key="2">
    <source>
        <dbReference type="EMBL" id="MBB5158121.1"/>
    </source>
</evidence>
<dbReference type="Proteomes" id="UP000584374">
    <property type="component" value="Unassembled WGS sequence"/>
</dbReference>
<dbReference type="RefSeq" id="WP_184729746.1">
    <property type="nucleotide sequence ID" value="NZ_JACHIW010000002.1"/>
</dbReference>
<dbReference type="InterPro" id="IPR006764">
    <property type="entry name" value="SAM_dep_MeTrfase_SAV2177_type"/>
</dbReference>
<feature type="region of interest" description="Disordered" evidence="1">
    <location>
        <begin position="249"/>
        <end position="270"/>
    </location>
</feature>
<evidence type="ECO:0000256" key="1">
    <source>
        <dbReference type="SAM" id="MobiDB-lite"/>
    </source>
</evidence>
<organism evidence="2 3">
    <name type="scientific">Saccharopolyspora phatthalungensis</name>
    <dbReference type="NCBI Taxonomy" id="664693"/>
    <lineage>
        <taxon>Bacteria</taxon>
        <taxon>Bacillati</taxon>
        <taxon>Actinomycetota</taxon>
        <taxon>Actinomycetes</taxon>
        <taxon>Pseudonocardiales</taxon>
        <taxon>Pseudonocardiaceae</taxon>
        <taxon>Saccharopolyspora</taxon>
    </lineage>
</organism>
<keyword evidence="3" id="KW-1185">Reference proteome</keyword>
<dbReference type="SUPFAM" id="SSF53335">
    <property type="entry name" value="S-adenosyl-L-methionine-dependent methyltransferases"/>
    <property type="match status" value="1"/>
</dbReference>
<comment type="caution">
    <text evidence="2">The sequence shown here is derived from an EMBL/GenBank/DDBJ whole genome shotgun (WGS) entry which is preliminary data.</text>
</comment>
<reference evidence="2 3" key="1">
    <citation type="submission" date="2020-08" db="EMBL/GenBank/DDBJ databases">
        <title>Sequencing the genomes of 1000 actinobacteria strains.</title>
        <authorList>
            <person name="Klenk H.-P."/>
        </authorList>
    </citation>
    <scope>NUCLEOTIDE SEQUENCE [LARGE SCALE GENOMIC DNA]</scope>
    <source>
        <strain evidence="2 3">DSM 45584</strain>
    </source>
</reference>
<protein>
    <recommendedName>
        <fullName evidence="4">S-adenosyl methyltransferase</fullName>
    </recommendedName>
</protein>
<dbReference type="InterPro" id="IPR029063">
    <property type="entry name" value="SAM-dependent_MTases_sf"/>
</dbReference>
<sequence>MDTRSWWTQGVDVTKPSSARVYDVHLGGSHNFQVDRDLAEQATELMPSLPAVLRANRSFLRRVVRHLAGRGVRQFLDLGSGIPTVGNVHEIAQQADPDCRVVYVDCDLVAVAHSQAILRGNDRAIAIRADFRDADYVLDHFEVTSMLDFGEPIAALFLAVLHFVPKSDDPVGIVSHYVDRMPVGSYLAISHACSDDVPESTRQAAELYSQRIGGFYPRPKAQIAAMFGDLDMIEPGLVDLTEWHPDSPELLPSGKAWTGPGGVARKSQRR</sequence>
<gene>
    <name evidence="2" type="ORF">BJ970_005720</name>
</gene>
<dbReference type="EMBL" id="JACHIW010000002">
    <property type="protein sequence ID" value="MBB5158121.1"/>
    <property type="molecule type" value="Genomic_DNA"/>
</dbReference>
<evidence type="ECO:0000313" key="3">
    <source>
        <dbReference type="Proteomes" id="UP000584374"/>
    </source>
</evidence>